<dbReference type="Gene3D" id="3.90.226.10">
    <property type="entry name" value="2-enoyl-CoA Hydratase, Chain A, domain 1"/>
    <property type="match status" value="1"/>
</dbReference>
<evidence type="ECO:0000256" key="2">
    <source>
        <dbReference type="ARBA" id="ARBA00022670"/>
    </source>
</evidence>
<evidence type="ECO:0000256" key="5">
    <source>
        <dbReference type="SAM" id="MobiDB-lite"/>
    </source>
</evidence>
<evidence type="ECO:0000256" key="1">
    <source>
        <dbReference type="ARBA" id="ARBA00009179"/>
    </source>
</evidence>
<name>A0AAW1PA98_9CHLO</name>
<dbReference type="SMART" id="SM00245">
    <property type="entry name" value="TSPc"/>
    <property type="match status" value="1"/>
</dbReference>
<dbReference type="SUPFAM" id="SSF50156">
    <property type="entry name" value="PDZ domain-like"/>
    <property type="match status" value="1"/>
</dbReference>
<dbReference type="PANTHER" id="PTHR32060:SF28">
    <property type="entry name" value="PEPTIDASE S41 FAMILY PROTEIN"/>
    <property type="match status" value="1"/>
</dbReference>
<dbReference type="PROSITE" id="PS50106">
    <property type="entry name" value="PDZ"/>
    <property type="match status" value="1"/>
</dbReference>
<protein>
    <recommendedName>
        <fullName evidence="6">PDZ domain-containing protein</fullName>
    </recommendedName>
</protein>
<keyword evidence="2" id="KW-0645">Protease</keyword>
<dbReference type="GO" id="GO:0008236">
    <property type="term" value="F:serine-type peptidase activity"/>
    <property type="evidence" value="ECO:0007669"/>
    <property type="project" value="UniProtKB-KW"/>
</dbReference>
<feature type="region of interest" description="Disordered" evidence="5">
    <location>
        <begin position="37"/>
        <end position="61"/>
    </location>
</feature>
<dbReference type="InterPro" id="IPR041489">
    <property type="entry name" value="PDZ_6"/>
</dbReference>
<dbReference type="NCBIfam" id="TIGR00225">
    <property type="entry name" value="prc"/>
    <property type="match status" value="1"/>
</dbReference>
<dbReference type="Gene3D" id="2.30.42.10">
    <property type="match status" value="1"/>
</dbReference>
<dbReference type="PANTHER" id="PTHR32060">
    <property type="entry name" value="TAIL-SPECIFIC PROTEASE"/>
    <property type="match status" value="1"/>
</dbReference>
<reference evidence="7 8" key="1">
    <citation type="journal article" date="2024" name="Nat. Commun.">
        <title>Phylogenomics reveals the evolutionary origins of lichenization in chlorophyte algae.</title>
        <authorList>
            <person name="Puginier C."/>
            <person name="Libourel C."/>
            <person name="Otte J."/>
            <person name="Skaloud P."/>
            <person name="Haon M."/>
            <person name="Grisel S."/>
            <person name="Petersen M."/>
            <person name="Berrin J.G."/>
            <person name="Delaux P.M."/>
            <person name="Dal Grande F."/>
            <person name="Keller J."/>
        </authorList>
    </citation>
    <scope>NUCLEOTIDE SEQUENCE [LARGE SCALE GENOMIC DNA]</scope>
    <source>
        <strain evidence="7 8">SAG 2043</strain>
    </source>
</reference>
<dbReference type="AlphaFoldDB" id="A0AAW1PA98"/>
<dbReference type="GO" id="GO:0006508">
    <property type="term" value="P:proteolysis"/>
    <property type="evidence" value="ECO:0007669"/>
    <property type="project" value="UniProtKB-KW"/>
</dbReference>
<dbReference type="SUPFAM" id="SSF52096">
    <property type="entry name" value="ClpP/crotonase"/>
    <property type="match status" value="1"/>
</dbReference>
<dbReference type="Gene3D" id="3.30.750.44">
    <property type="match status" value="1"/>
</dbReference>
<dbReference type="InterPro" id="IPR005151">
    <property type="entry name" value="Tail-specific_protease"/>
</dbReference>
<dbReference type="Proteomes" id="UP001489004">
    <property type="component" value="Unassembled WGS sequence"/>
</dbReference>
<sequence length="531" mass="58071">MALQTANSIKAVYDRKARLASGPKRFWEPQHVSIAAAKHGAGESESPVETAPTRNKGKVRSKLPNAAESQALLELHKVSKLQAKKDLFTDDAWEGMQRIAEYSNYVESVCTAEEAPGCEQCTDHRLLLEQAWQVVANEFYDPLGHFSQAKWADQLLTALKAAGGMLRTQKETYAAAQRMVASLGDQYSEFLGPSQFRQALRRPRPAEREYLAAQFNGVGLQIASRSRMGGWLVAAALAESPAEQAGIQRGERIMEIDGYPADDLTAAEVNSFMRGTAGSSVILTIGAREPNTDMRTLYLERRALPQPPLKRGSLTTASGQPVSYLRMHYFSSETSKMLQRALREGEADGVAGYVIDLRNNPGGVFEEAIGMASFFLEPGSMIAETVRNDEVIDNHWQAGSLSREIFPSLPGVLTRKPVVLVTNSSTASASEVLTGALRDNHRAVVVGDQTFGKGVVQYYFPMADGSGLRLTVAKYLTPRRDLSREGGIRPDVKCDDYPRATVTDRDDRCLVASLTVLDHLIDVAASSSQGR</sequence>
<keyword evidence="4" id="KW-0720">Serine protease</keyword>
<keyword evidence="3" id="KW-0378">Hydrolase</keyword>
<comment type="caution">
    <text evidence="7">The sequence shown here is derived from an EMBL/GenBank/DDBJ whole genome shotgun (WGS) entry which is preliminary data.</text>
</comment>
<evidence type="ECO:0000259" key="6">
    <source>
        <dbReference type="PROSITE" id="PS50106"/>
    </source>
</evidence>
<proteinExistence type="inferred from homology"/>
<comment type="similarity">
    <text evidence="1">Belongs to the peptidase S41A family.</text>
</comment>
<dbReference type="Pfam" id="PF17820">
    <property type="entry name" value="PDZ_6"/>
    <property type="match status" value="1"/>
</dbReference>
<evidence type="ECO:0000313" key="7">
    <source>
        <dbReference type="EMBL" id="KAK9805537.1"/>
    </source>
</evidence>
<dbReference type="InterPro" id="IPR004447">
    <property type="entry name" value="Peptidase_S41A"/>
</dbReference>
<dbReference type="GO" id="GO:0004175">
    <property type="term" value="F:endopeptidase activity"/>
    <property type="evidence" value="ECO:0007669"/>
    <property type="project" value="TreeGrafter"/>
</dbReference>
<dbReference type="SMART" id="SM00228">
    <property type="entry name" value="PDZ"/>
    <property type="match status" value="1"/>
</dbReference>
<organism evidence="7 8">
    <name type="scientific">[Myrmecia] bisecta</name>
    <dbReference type="NCBI Taxonomy" id="41462"/>
    <lineage>
        <taxon>Eukaryota</taxon>
        <taxon>Viridiplantae</taxon>
        <taxon>Chlorophyta</taxon>
        <taxon>core chlorophytes</taxon>
        <taxon>Trebouxiophyceae</taxon>
        <taxon>Trebouxiales</taxon>
        <taxon>Trebouxiaceae</taxon>
        <taxon>Myrmecia</taxon>
    </lineage>
</organism>
<feature type="domain" description="PDZ" evidence="6">
    <location>
        <begin position="218"/>
        <end position="288"/>
    </location>
</feature>
<gene>
    <name evidence="7" type="ORF">WJX72_003921</name>
</gene>
<evidence type="ECO:0000256" key="3">
    <source>
        <dbReference type="ARBA" id="ARBA00022801"/>
    </source>
</evidence>
<dbReference type="CDD" id="cd07560">
    <property type="entry name" value="Peptidase_S41_CPP"/>
    <property type="match status" value="1"/>
</dbReference>
<dbReference type="EMBL" id="JALJOR010000015">
    <property type="protein sequence ID" value="KAK9805537.1"/>
    <property type="molecule type" value="Genomic_DNA"/>
</dbReference>
<evidence type="ECO:0000313" key="8">
    <source>
        <dbReference type="Proteomes" id="UP001489004"/>
    </source>
</evidence>
<evidence type="ECO:0000256" key="4">
    <source>
        <dbReference type="ARBA" id="ARBA00022825"/>
    </source>
</evidence>
<dbReference type="Pfam" id="PF03572">
    <property type="entry name" value="Peptidase_S41"/>
    <property type="match status" value="1"/>
</dbReference>
<keyword evidence="8" id="KW-1185">Reference proteome</keyword>
<dbReference type="InterPro" id="IPR036034">
    <property type="entry name" value="PDZ_sf"/>
</dbReference>
<dbReference type="InterPro" id="IPR029045">
    <property type="entry name" value="ClpP/crotonase-like_dom_sf"/>
</dbReference>
<accession>A0AAW1PA98</accession>
<dbReference type="InterPro" id="IPR001478">
    <property type="entry name" value="PDZ"/>
</dbReference>